<dbReference type="PANTHER" id="PTHR16305">
    <property type="entry name" value="TESTICULAR SOLUBLE ADENYLYL CYCLASE"/>
    <property type="match status" value="1"/>
</dbReference>
<dbReference type="PATRIC" id="fig|408015.6.peg.4377"/>
<protein>
    <submittedName>
        <fullName evidence="5">LuxR family transcriptional regulator</fullName>
    </submittedName>
</protein>
<dbReference type="SUPFAM" id="SSF48452">
    <property type="entry name" value="TPR-like"/>
    <property type="match status" value="1"/>
</dbReference>
<dbReference type="EMBL" id="CP009922">
    <property type="protein sequence ID" value="AKG45707.1"/>
    <property type="molecule type" value="Genomic_DNA"/>
</dbReference>
<dbReference type="GO" id="GO:0006355">
    <property type="term" value="P:regulation of DNA-templated transcription"/>
    <property type="evidence" value="ECO:0007669"/>
    <property type="project" value="InterPro"/>
</dbReference>
<gene>
    <name evidence="5" type="ORF">SXIM_43230</name>
</gene>
<dbReference type="Gene3D" id="3.40.50.300">
    <property type="entry name" value="P-loop containing nucleotide triphosphate hydrolases"/>
    <property type="match status" value="1"/>
</dbReference>
<dbReference type="HOGENOM" id="CLU_006850_0_2_11"/>
<accession>A0A0F7G008</accession>
<dbReference type="GO" id="GO:0004016">
    <property type="term" value="F:adenylate cyclase activity"/>
    <property type="evidence" value="ECO:0007669"/>
    <property type="project" value="TreeGrafter"/>
</dbReference>
<dbReference type="GO" id="GO:0003677">
    <property type="term" value="F:DNA binding"/>
    <property type="evidence" value="ECO:0007669"/>
    <property type="project" value="InterPro"/>
</dbReference>
<reference evidence="5" key="1">
    <citation type="submission" date="2019-08" db="EMBL/GenBank/DDBJ databases">
        <title>Complete genome sequence of a mangrove-derived Streptomyces xiamenensis.</title>
        <authorList>
            <person name="Xu J."/>
        </authorList>
    </citation>
    <scope>NUCLEOTIDE SEQUENCE</scope>
    <source>
        <strain evidence="5">318</strain>
    </source>
</reference>
<dbReference type="Pfam" id="PF00196">
    <property type="entry name" value="GerE"/>
    <property type="match status" value="1"/>
</dbReference>
<dbReference type="GO" id="GO:0005524">
    <property type="term" value="F:ATP binding"/>
    <property type="evidence" value="ECO:0007669"/>
    <property type="project" value="UniProtKB-KW"/>
</dbReference>
<dbReference type="Proteomes" id="UP000034034">
    <property type="component" value="Chromosome"/>
</dbReference>
<dbReference type="Pfam" id="PF13191">
    <property type="entry name" value="AAA_16"/>
    <property type="match status" value="1"/>
</dbReference>
<evidence type="ECO:0000259" key="4">
    <source>
        <dbReference type="PROSITE" id="PS50043"/>
    </source>
</evidence>
<evidence type="ECO:0000256" key="3">
    <source>
        <dbReference type="SAM" id="MobiDB-lite"/>
    </source>
</evidence>
<organism evidence="5 6">
    <name type="scientific">Streptomyces xiamenensis</name>
    <dbReference type="NCBI Taxonomy" id="408015"/>
    <lineage>
        <taxon>Bacteria</taxon>
        <taxon>Bacillati</taxon>
        <taxon>Actinomycetota</taxon>
        <taxon>Actinomycetes</taxon>
        <taxon>Kitasatosporales</taxon>
        <taxon>Streptomycetaceae</taxon>
        <taxon>Streptomyces</taxon>
    </lineage>
</organism>
<evidence type="ECO:0000256" key="1">
    <source>
        <dbReference type="ARBA" id="ARBA00022741"/>
    </source>
</evidence>
<feature type="region of interest" description="Disordered" evidence="3">
    <location>
        <begin position="944"/>
        <end position="965"/>
    </location>
</feature>
<dbReference type="STRING" id="408015.SXIM_43230"/>
<evidence type="ECO:0000313" key="5">
    <source>
        <dbReference type="EMBL" id="AKG45707.1"/>
    </source>
</evidence>
<dbReference type="InterPro" id="IPR027417">
    <property type="entry name" value="P-loop_NTPase"/>
</dbReference>
<dbReference type="SUPFAM" id="SSF52540">
    <property type="entry name" value="P-loop containing nucleoside triphosphate hydrolases"/>
    <property type="match status" value="1"/>
</dbReference>
<dbReference type="InterPro" id="IPR016032">
    <property type="entry name" value="Sig_transdc_resp-reg_C-effctor"/>
</dbReference>
<dbReference type="AlphaFoldDB" id="A0A0F7G008"/>
<dbReference type="CDD" id="cd06170">
    <property type="entry name" value="LuxR_C_like"/>
    <property type="match status" value="1"/>
</dbReference>
<dbReference type="Gene3D" id="1.25.40.10">
    <property type="entry name" value="Tetratricopeptide repeat domain"/>
    <property type="match status" value="1"/>
</dbReference>
<name>A0A0F7G008_9ACTN</name>
<proteinExistence type="predicted"/>
<dbReference type="SMART" id="SM00421">
    <property type="entry name" value="HTH_LUXR"/>
    <property type="match status" value="1"/>
</dbReference>
<dbReference type="GO" id="GO:0005737">
    <property type="term" value="C:cytoplasm"/>
    <property type="evidence" value="ECO:0007669"/>
    <property type="project" value="TreeGrafter"/>
</dbReference>
<dbReference type="SUPFAM" id="SSF46894">
    <property type="entry name" value="C-terminal effector domain of the bipartite response regulators"/>
    <property type="match status" value="1"/>
</dbReference>
<dbReference type="InterPro" id="IPR000792">
    <property type="entry name" value="Tscrpt_reg_LuxR_C"/>
</dbReference>
<evidence type="ECO:0000313" key="6">
    <source>
        <dbReference type="Proteomes" id="UP000034034"/>
    </source>
</evidence>
<dbReference type="KEGG" id="sxi:SXIM_43230"/>
<keyword evidence="2" id="KW-0067">ATP-binding</keyword>
<dbReference type="PANTHER" id="PTHR16305:SF35">
    <property type="entry name" value="TRANSCRIPTIONAL ACTIVATOR DOMAIN"/>
    <property type="match status" value="1"/>
</dbReference>
<evidence type="ECO:0000256" key="2">
    <source>
        <dbReference type="ARBA" id="ARBA00022840"/>
    </source>
</evidence>
<keyword evidence="1" id="KW-0547">Nucleotide-binding</keyword>
<sequence length="1033" mass="111317">MNAGPDAISGVVAGVARAMLGQVESPRISPVFIGRETERAALTAALGRAGAGEPQVLVIGGEAGVGKTRLLEEFLAAARNGGAVTAVGGCVELGADGLPFAPLASLLRSLHRRLGDELTAAAGGRETELARLLPELGEAPATGDGEPDRARLFELTVRLLERLAPAGRPLILAVEDLHWSDRSTRELLGYLFRSLQGSHLMVLVTYRADEIHRRHPLRPFLAELDRLRTVRRLDLARFTEHEVAAQMTAITGAAPDAALARSVFERSEGNPFFVEELTADGGAASAALSPTLRDLLLVRMEALPEQSQEVLRVVAAGGSFVEHALLAEVAGCSEAELLAALRTAVGAHLLVPTEGGDGYAFRHALMREAVLDDLLPGEHAQLNLRYARGLEAAGDAVPEDQRAARLAGYWYHAGQREKALPAVLEAAVHARRRYAYAEQLRLLERALELWDGVPQRVRAGLRPVDYVWAYPAPSADGALDFVDLLAEATMASLLSEGFDRAKSISRRALRALDEHRDPLRAAWFWLQRSRMDNGPERGDGRAELLRARELVRGLPPSVVHAQVMALDAARQSSGEPVGPQMFESAERAVSLARLVDAESIELYARFTLACLHTEAGDAEEGIAEMTAVLERVLARGEVSLLGRCLVNFGVTVAEAGRLDLALEMTERGLLLADRFGLADTTSWLSCNRAMVMLHRGRWAEAAASLRTVGQRTRTDTPRAAARVMAAQLALLRGDVPAARAELAAVHAGFRTPELRRDFLIGLNRVELELAVRAGDIRLARELFRVSVAGGAPPFNASHLWGLFHAAARAESDTRGLPEADEGRPEAVRLIREAMAPVSRRSPLWAGIGRVVDVELLRAESRDTAGRWAEAVAGLEPLGLPHHLADARVGWAEALLTRDTQAAGEERERAARLLRQARTVAAELGAAPVVARVDQLAARTRVALEPRPVPAPRQPAATSAPEDPFGLTPRERDVLALVAEGRSNRQIAERLFISPKTASVHVSNILAKLSVTSRGEAAALAHRLRLLAPVTPGR</sequence>
<feature type="domain" description="HTH luxR-type" evidence="4">
    <location>
        <begin position="959"/>
        <end position="1024"/>
    </location>
</feature>
<dbReference type="Gene3D" id="1.10.10.10">
    <property type="entry name" value="Winged helix-like DNA-binding domain superfamily/Winged helix DNA-binding domain"/>
    <property type="match status" value="1"/>
</dbReference>
<dbReference type="InterPro" id="IPR036388">
    <property type="entry name" value="WH-like_DNA-bd_sf"/>
</dbReference>
<dbReference type="PROSITE" id="PS50043">
    <property type="entry name" value="HTH_LUXR_2"/>
    <property type="match status" value="1"/>
</dbReference>
<keyword evidence="6" id="KW-1185">Reference proteome</keyword>
<dbReference type="InterPro" id="IPR011990">
    <property type="entry name" value="TPR-like_helical_dom_sf"/>
</dbReference>
<dbReference type="InterPro" id="IPR041664">
    <property type="entry name" value="AAA_16"/>
</dbReference>
<dbReference type="PRINTS" id="PR00038">
    <property type="entry name" value="HTHLUXR"/>
</dbReference>